<name>H5TYE4_9ACTN</name>
<protein>
    <submittedName>
        <fullName evidence="1">Uncharacterized protein</fullName>
    </submittedName>
</protein>
<keyword evidence="2" id="KW-1185">Reference proteome</keyword>
<dbReference type="AlphaFoldDB" id="H5TYE4"/>
<dbReference type="EMBL" id="BAFC01000045">
    <property type="protein sequence ID" value="GAB38502.1"/>
    <property type="molecule type" value="Genomic_DNA"/>
</dbReference>
<gene>
    <name evidence="1" type="ORF">GOSPT_045_01400</name>
</gene>
<accession>H5TYE4</accession>
<organism evidence="1 2">
    <name type="scientific">Gordonia sputi NBRC 100414</name>
    <dbReference type="NCBI Taxonomy" id="1089453"/>
    <lineage>
        <taxon>Bacteria</taxon>
        <taxon>Bacillati</taxon>
        <taxon>Actinomycetota</taxon>
        <taxon>Actinomycetes</taxon>
        <taxon>Mycobacteriales</taxon>
        <taxon>Gordoniaceae</taxon>
        <taxon>Gordonia</taxon>
    </lineage>
</organism>
<evidence type="ECO:0000313" key="2">
    <source>
        <dbReference type="Proteomes" id="UP000005845"/>
    </source>
</evidence>
<proteinExistence type="predicted"/>
<evidence type="ECO:0000313" key="1">
    <source>
        <dbReference type="EMBL" id="GAB38502.1"/>
    </source>
</evidence>
<reference evidence="1 2" key="1">
    <citation type="submission" date="2012-02" db="EMBL/GenBank/DDBJ databases">
        <title>Whole genome shotgun sequence of Gordonia sputi NBRC 100414.</title>
        <authorList>
            <person name="Yoshida I."/>
            <person name="Hosoyama A."/>
            <person name="Tsuchikane K."/>
            <person name="Katsumata H."/>
            <person name="Yamazaki S."/>
            <person name="Fujita N."/>
        </authorList>
    </citation>
    <scope>NUCLEOTIDE SEQUENCE [LARGE SCALE GENOMIC DNA]</scope>
    <source>
        <strain evidence="1 2">NBRC 100414</strain>
    </source>
</reference>
<dbReference type="Proteomes" id="UP000005845">
    <property type="component" value="Unassembled WGS sequence"/>
</dbReference>
<comment type="caution">
    <text evidence="1">The sequence shown here is derived from an EMBL/GenBank/DDBJ whole genome shotgun (WGS) entry which is preliminary data.</text>
</comment>
<sequence length="67" mass="7954">MADTDNYSQLTHRLFGLARASRRGRLPEREEIYLTACLDHWQATVTEWRKSERPQRVLVDEQPPSDR</sequence>